<protein>
    <submittedName>
        <fullName evidence="1">Uncharacterized protein</fullName>
    </submittedName>
</protein>
<dbReference type="InterPro" id="IPR021607">
    <property type="entry name" value="DUF3224"/>
</dbReference>
<dbReference type="Pfam" id="PF11528">
    <property type="entry name" value="DUF3224"/>
    <property type="match status" value="1"/>
</dbReference>
<evidence type="ECO:0000313" key="2">
    <source>
        <dbReference type="Proteomes" id="UP000605253"/>
    </source>
</evidence>
<sequence>MNKVIKSYITLITLSNNIGCDYETLEKNMKITGIFTVKLNPLDFYADAKPGLNLGRMSMVKTFYRELNATSQGEMLSAMTICGN</sequence>
<keyword evidence="2" id="KW-1185">Reference proteome</keyword>
<dbReference type="SUPFAM" id="SSF159238">
    <property type="entry name" value="SO1590-like"/>
    <property type="match status" value="1"/>
</dbReference>
<accession>A0A917CF69</accession>
<comment type="caution">
    <text evidence="1">The sequence shown here is derived from an EMBL/GenBank/DDBJ whole genome shotgun (WGS) entry which is preliminary data.</text>
</comment>
<dbReference type="EMBL" id="BMEO01000001">
    <property type="protein sequence ID" value="GGF84298.1"/>
    <property type="molecule type" value="Genomic_DNA"/>
</dbReference>
<dbReference type="InterPro" id="IPR023159">
    <property type="entry name" value="SO1590-like_sf"/>
</dbReference>
<dbReference type="Gene3D" id="2.40.350.10">
    <property type="entry name" value="SO1590-like"/>
    <property type="match status" value="1"/>
</dbReference>
<reference evidence="1" key="1">
    <citation type="journal article" date="2014" name="Int. J. Syst. Evol. Microbiol.">
        <title>Complete genome sequence of Corynebacterium casei LMG S-19264T (=DSM 44701T), isolated from a smear-ripened cheese.</title>
        <authorList>
            <consortium name="US DOE Joint Genome Institute (JGI-PGF)"/>
            <person name="Walter F."/>
            <person name="Albersmeier A."/>
            <person name="Kalinowski J."/>
            <person name="Ruckert C."/>
        </authorList>
    </citation>
    <scope>NUCLEOTIDE SEQUENCE</scope>
    <source>
        <strain evidence="1">CGMCC 1.12181</strain>
    </source>
</reference>
<evidence type="ECO:0000313" key="1">
    <source>
        <dbReference type="EMBL" id="GGF84298.1"/>
    </source>
</evidence>
<reference evidence="1" key="2">
    <citation type="submission" date="2020-09" db="EMBL/GenBank/DDBJ databases">
        <authorList>
            <person name="Sun Q."/>
            <person name="Zhou Y."/>
        </authorList>
    </citation>
    <scope>NUCLEOTIDE SEQUENCE</scope>
    <source>
        <strain evidence="1">CGMCC 1.12181</strain>
    </source>
</reference>
<organism evidence="1 2">
    <name type="scientific">Marinicella pacifica</name>
    <dbReference type="NCBI Taxonomy" id="1171543"/>
    <lineage>
        <taxon>Bacteria</taxon>
        <taxon>Pseudomonadati</taxon>
        <taxon>Pseudomonadota</taxon>
        <taxon>Gammaproteobacteria</taxon>
        <taxon>Lysobacterales</taxon>
        <taxon>Marinicellaceae</taxon>
        <taxon>Marinicella</taxon>
    </lineage>
</organism>
<dbReference type="AlphaFoldDB" id="A0A917CF69"/>
<name>A0A917CF69_9GAMM</name>
<dbReference type="Proteomes" id="UP000605253">
    <property type="component" value="Unassembled WGS sequence"/>
</dbReference>
<gene>
    <name evidence="1" type="ORF">GCM10011365_01550</name>
</gene>
<proteinExistence type="predicted"/>